<gene>
    <name evidence="2" type="ORF">SAMN04488054_103133</name>
</gene>
<sequence length="119" mass="14072">MQNGYQPRWDHEYERNMQKQCTQYMYHDVVVTFKDGSTADGIIENVDSEKMQMLVGETMMADSHENESSRQYGGGYGYGPERRRYRRFRRRQFPLGALAALALLPYVSPYSYGSYYPYY</sequence>
<proteinExistence type="predicted"/>
<evidence type="ECO:0000313" key="2">
    <source>
        <dbReference type="EMBL" id="SFL65273.1"/>
    </source>
</evidence>
<feature type="transmembrane region" description="Helical" evidence="1">
    <location>
        <begin position="93"/>
        <end position="112"/>
    </location>
</feature>
<dbReference type="AlphaFoldDB" id="A0A1I4JGG1"/>
<dbReference type="EMBL" id="FOTY01000003">
    <property type="protein sequence ID" value="SFL65273.1"/>
    <property type="molecule type" value="Genomic_DNA"/>
</dbReference>
<dbReference type="OrthoDB" id="2628646at2"/>
<keyword evidence="1" id="KW-0472">Membrane</keyword>
<dbReference type="STRING" id="266892.SAMN04488054_103133"/>
<evidence type="ECO:0000313" key="3">
    <source>
        <dbReference type="Proteomes" id="UP000199668"/>
    </source>
</evidence>
<keyword evidence="3" id="KW-1185">Reference proteome</keyword>
<accession>A0A1I4JGG1</accession>
<reference evidence="2 3" key="1">
    <citation type="submission" date="2016-10" db="EMBL/GenBank/DDBJ databases">
        <authorList>
            <person name="de Groot N.N."/>
        </authorList>
    </citation>
    <scope>NUCLEOTIDE SEQUENCE [LARGE SCALE GENOMIC DNA]</scope>
    <source>
        <strain evidence="2 3">CGMCC 1.6134</strain>
    </source>
</reference>
<keyword evidence="1" id="KW-0812">Transmembrane</keyword>
<name>A0A1I4JGG1_9BACI</name>
<dbReference type="Proteomes" id="UP000199668">
    <property type="component" value="Unassembled WGS sequence"/>
</dbReference>
<evidence type="ECO:0000256" key="1">
    <source>
        <dbReference type="SAM" id="Phobius"/>
    </source>
</evidence>
<dbReference type="RefSeq" id="WP_090925698.1">
    <property type="nucleotide sequence ID" value="NZ_FOTY01000003.1"/>
</dbReference>
<protein>
    <submittedName>
        <fullName evidence="2">Uncharacterized protein</fullName>
    </submittedName>
</protein>
<keyword evidence="1" id="KW-1133">Transmembrane helix</keyword>
<organism evidence="2 3">
    <name type="scientific">Salibacterium qingdaonense</name>
    <dbReference type="NCBI Taxonomy" id="266892"/>
    <lineage>
        <taxon>Bacteria</taxon>
        <taxon>Bacillati</taxon>
        <taxon>Bacillota</taxon>
        <taxon>Bacilli</taxon>
        <taxon>Bacillales</taxon>
        <taxon>Bacillaceae</taxon>
    </lineage>
</organism>